<dbReference type="OrthoDB" id="5180574at2"/>
<dbReference type="Proteomes" id="UP000308707">
    <property type="component" value="Unassembled WGS sequence"/>
</dbReference>
<evidence type="ECO:0000313" key="4">
    <source>
        <dbReference type="EMBL" id="TKR29607.1"/>
    </source>
</evidence>
<dbReference type="GO" id="GO:0005576">
    <property type="term" value="C:extracellular region"/>
    <property type="evidence" value="ECO:0007669"/>
    <property type="project" value="UniProtKB-SubCell"/>
</dbReference>
<comment type="caution">
    <text evidence="4">The sequence shown here is derived from an EMBL/GenBank/DDBJ whole genome shotgun (WGS) entry which is preliminary data.</text>
</comment>
<gene>
    <name evidence="4" type="ORF">FCE95_15890</name>
</gene>
<dbReference type="Pfam" id="PF14449">
    <property type="entry name" value="PT-TG"/>
    <property type="match status" value="1"/>
</dbReference>
<name>A0A4U5JP44_9GAMM</name>
<organism evidence="4 5">
    <name type="scientific">Luteimonas gilva</name>
    <dbReference type="NCBI Taxonomy" id="2572684"/>
    <lineage>
        <taxon>Bacteria</taxon>
        <taxon>Pseudomonadati</taxon>
        <taxon>Pseudomonadota</taxon>
        <taxon>Gammaproteobacteria</taxon>
        <taxon>Lysobacterales</taxon>
        <taxon>Lysobacteraceae</taxon>
        <taxon>Luteimonas</taxon>
    </lineage>
</organism>
<reference evidence="4 5" key="1">
    <citation type="submission" date="2019-04" db="EMBL/GenBank/DDBJ databases">
        <title>Reference strain of H23.</title>
        <authorList>
            <person name="Luo X."/>
        </authorList>
    </citation>
    <scope>NUCLEOTIDE SEQUENCE [LARGE SCALE GENOMIC DNA]</scope>
    <source>
        <strain evidence="4 5">H23</strain>
    </source>
</reference>
<evidence type="ECO:0000256" key="2">
    <source>
        <dbReference type="ARBA" id="ARBA00022525"/>
    </source>
</evidence>
<dbReference type="InterPro" id="IPR027797">
    <property type="entry name" value="PT-TG_dom"/>
</dbReference>
<keyword evidence="2" id="KW-0964">Secreted</keyword>
<comment type="subcellular location">
    <subcellularLocation>
        <location evidence="1">Secreted</location>
    </subcellularLocation>
</comment>
<evidence type="ECO:0000313" key="5">
    <source>
        <dbReference type="Proteomes" id="UP000308707"/>
    </source>
</evidence>
<feature type="domain" description="Pre-toxin TG" evidence="3">
    <location>
        <begin position="228"/>
        <end position="284"/>
    </location>
</feature>
<dbReference type="AlphaFoldDB" id="A0A4U5JP44"/>
<dbReference type="EMBL" id="SZUA01000003">
    <property type="protein sequence ID" value="TKR29607.1"/>
    <property type="molecule type" value="Genomic_DNA"/>
</dbReference>
<evidence type="ECO:0000256" key="1">
    <source>
        <dbReference type="ARBA" id="ARBA00004613"/>
    </source>
</evidence>
<proteinExistence type="predicted"/>
<protein>
    <recommendedName>
        <fullName evidence="3">Pre-toxin TG domain-containing protein</fullName>
    </recommendedName>
</protein>
<keyword evidence="5" id="KW-1185">Reference proteome</keyword>
<accession>A0A4U5JP44</accession>
<sequence>MGAERRGRMGRGRDALGRSVMAGIKPYEAARDAAKKRLTALLLGGKASAGELATARLAVEIMERELKSPGSVLVYDKLPPDKQGFTGAERWRIDAQKKAGLQLDPQFLSPTDRLTKAREYLDLGQRIVSEKRVRQQAVVDRQNGKSYLIHGELPIVGEVMKLVASELMGWFGAQPNSKAAMSMSAQAGLATMLAERPDLVLMVRLAQSAPLDSEVRNVPVDRPAAVEAIELAIAFIPVVGNAVAAYEAYAGRDLFGYALTDIERGILGASVLLPMAGRLVKGGRVLYTEVRLVQLYGRDAAAWSKVVKASGRAETASTFKAIRDVEAAGNELRAQTKILGQVATDAAPAMKEVIKGSSSASSAVDAEIAKLLTDLQSASAAMKSLDAPAIRRCVGKGPNVDHLKGQLLEELLESKILPWLRERAGSFALGVQVPAGKKLEFIPGHMIRDIKGRQITDGILAYRDAGKLQIVAVFEAKAGKRAARELSKASGSLGSLTKDELAELRAYARDIIFDRRIEAARNGKRYRGKLSDIMREISLSESGGQVRRDIERLAQAGGSSALNIGSEIIPVSISPQKTKFFGIVPKNASVNTIEAQLKKEKFAYELIAVELKDSELKSLADKMKPLAEKLSAPSP</sequence>
<evidence type="ECO:0000259" key="3">
    <source>
        <dbReference type="Pfam" id="PF14449"/>
    </source>
</evidence>